<proteinExistence type="inferred from homology"/>
<evidence type="ECO:0000256" key="1">
    <source>
        <dbReference type="ARBA" id="ARBA00000493"/>
    </source>
</evidence>
<feature type="binding site" evidence="10">
    <location>
        <position position="13"/>
    </location>
    <ligand>
        <name>Mg(2+)</name>
        <dbReference type="ChEBI" id="CHEBI:18420"/>
        <label>1</label>
    </ligand>
</feature>
<protein>
    <recommendedName>
        <fullName evidence="3">exodeoxyribonuclease III</fullName>
        <ecNumber evidence="3">3.1.11.2</ecNumber>
    </recommendedName>
</protein>
<keyword evidence="10" id="KW-0464">Manganese</keyword>
<dbReference type="GO" id="GO:0008311">
    <property type="term" value="F:double-stranded DNA 3'-5' DNA exonuclease activity"/>
    <property type="evidence" value="ECO:0007669"/>
    <property type="project" value="UniProtKB-EC"/>
</dbReference>
<keyword evidence="4 10" id="KW-0479">Metal-binding</keyword>
<dbReference type="GO" id="GO:0046872">
    <property type="term" value="F:metal ion binding"/>
    <property type="evidence" value="ECO:0007669"/>
    <property type="project" value="UniProtKB-KW"/>
</dbReference>
<dbReference type="GO" id="GO:0003906">
    <property type="term" value="F:DNA-(apurinic or apyrimidinic site) endonuclease activity"/>
    <property type="evidence" value="ECO:0007669"/>
    <property type="project" value="TreeGrafter"/>
</dbReference>
<evidence type="ECO:0000256" key="6">
    <source>
        <dbReference type="ARBA" id="ARBA00022801"/>
    </source>
</evidence>
<keyword evidence="8" id="KW-0233">DNA recombination</keyword>
<accession>A0A7J7X094</accession>
<dbReference type="Pfam" id="PF03372">
    <property type="entry name" value="Exo_endo_phos"/>
    <property type="match status" value="1"/>
</dbReference>
<dbReference type="GO" id="GO:0008081">
    <property type="term" value="F:phosphoric diester hydrolase activity"/>
    <property type="evidence" value="ECO:0007669"/>
    <property type="project" value="TreeGrafter"/>
</dbReference>
<dbReference type="AlphaFoldDB" id="A0A7J7X094"/>
<reference evidence="12 13" key="1">
    <citation type="journal article" date="2020" name="Nature">
        <title>Six reference-quality genomes reveal evolution of bat adaptations.</title>
        <authorList>
            <person name="Jebb D."/>
            <person name="Huang Z."/>
            <person name="Pippel M."/>
            <person name="Hughes G.M."/>
            <person name="Lavrichenko K."/>
            <person name="Devanna P."/>
            <person name="Winkler S."/>
            <person name="Jermiin L.S."/>
            <person name="Skirmuntt E.C."/>
            <person name="Katzourakis A."/>
            <person name="Burkitt-Gray L."/>
            <person name="Ray D.A."/>
            <person name="Sullivan K.A.M."/>
            <person name="Roscito J.G."/>
            <person name="Kirilenko B.M."/>
            <person name="Davalos L.M."/>
            <person name="Corthals A.P."/>
            <person name="Power M.L."/>
            <person name="Jones G."/>
            <person name="Ransome R.D."/>
            <person name="Dechmann D.K.N."/>
            <person name="Locatelli A.G."/>
            <person name="Puechmaille S.J."/>
            <person name="Fedrigo O."/>
            <person name="Jarvis E.D."/>
            <person name="Hiller M."/>
            <person name="Vernes S.C."/>
            <person name="Myers E.W."/>
            <person name="Teeling E.C."/>
        </authorList>
    </citation>
    <scope>NUCLEOTIDE SEQUENCE [LARGE SCALE GENOMIC DNA]</scope>
    <source>
        <strain evidence="12">MPipKuh1</strain>
        <tissue evidence="12">Flight muscle</tissue>
    </source>
</reference>
<dbReference type="Gene3D" id="3.60.10.10">
    <property type="entry name" value="Endonuclease/exonuclease/phosphatase"/>
    <property type="match status" value="1"/>
</dbReference>
<dbReference type="EMBL" id="JACAGB010000009">
    <property type="protein sequence ID" value="KAF6343089.1"/>
    <property type="molecule type" value="Genomic_DNA"/>
</dbReference>
<gene>
    <name evidence="12" type="ORF">mPipKuh1_010796</name>
</gene>
<name>A0A7J7X094_PIPKU</name>
<dbReference type="InterPro" id="IPR005135">
    <property type="entry name" value="Endo/exonuclease/phosphatase"/>
</dbReference>
<comment type="caution">
    <text evidence="12">The sequence shown here is derived from an EMBL/GenBank/DDBJ whole genome shotgun (WGS) entry which is preliminary data.</text>
</comment>
<comment type="similarity">
    <text evidence="2">Belongs to the DNA repair enzymes AP/ExoA family.</text>
</comment>
<organism evidence="12 13">
    <name type="scientific">Pipistrellus kuhlii</name>
    <name type="common">Kuhl's pipistrelle</name>
    <dbReference type="NCBI Taxonomy" id="59472"/>
    <lineage>
        <taxon>Eukaryota</taxon>
        <taxon>Metazoa</taxon>
        <taxon>Chordata</taxon>
        <taxon>Craniata</taxon>
        <taxon>Vertebrata</taxon>
        <taxon>Euteleostomi</taxon>
        <taxon>Mammalia</taxon>
        <taxon>Eutheria</taxon>
        <taxon>Laurasiatheria</taxon>
        <taxon>Chiroptera</taxon>
        <taxon>Yangochiroptera</taxon>
        <taxon>Vespertilionidae</taxon>
        <taxon>Pipistrellus</taxon>
    </lineage>
</organism>
<evidence type="ECO:0000256" key="5">
    <source>
        <dbReference type="ARBA" id="ARBA00022763"/>
    </source>
</evidence>
<feature type="binding site" evidence="10">
    <location>
        <position position="42"/>
    </location>
    <ligand>
        <name>Mg(2+)</name>
        <dbReference type="ChEBI" id="CHEBI:18420"/>
        <label>1</label>
    </ligand>
</feature>
<dbReference type="EC" id="3.1.11.2" evidence="3"/>
<dbReference type="InterPro" id="IPR004808">
    <property type="entry name" value="AP_endonuc_1"/>
</dbReference>
<dbReference type="InterPro" id="IPR036691">
    <property type="entry name" value="Endo/exonu/phosph_ase_sf"/>
</dbReference>
<keyword evidence="9" id="KW-0234">DNA repair</keyword>
<comment type="cofactor">
    <cofactor evidence="10">
        <name>Mg(2+)</name>
        <dbReference type="ChEBI" id="CHEBI:18420"/>
    </cofactor>
    <cofactor evidence="10">
        <name>Mn(2+)</name>
        <dbReference type="ChEBI" id="CHEBI:29035"/>
    </cofactor>
    <text evidence="10">Probably binds two magnesium or manganese ions per subunit.</text>
</comment>
<evidence type="ECO:0000256" key="2">
    <source>
        <dbReference type="ARBA" id="ARBA00007092"/>
    </source>
</evidence>
<dbReference type="PANTHER" id="PTHR22748:SF23">
    <property type="entry name" value="EXODEOXYRIBONUCLEASE III"/>
    <property type="match status" value="1"/>
</dbReference>
<dbReference type="PANTHER" id="PTHR22748">
    <property type="entry name" value="AP ENDONUCLEASE"/>
    <property type="match status" value="1"/>
</dbReference>
<dbReference type="SUPFAM" id="SSF56219">
    <property type="entry name" value="DNase I-like"/>
    <property type="match status" value="1"/>
</dbReference>
<dbReference type="GO" id="GO:0006284">
    <property type="term" value="P:base-excision repair"/>
    <property type="evidence" value="ECO:0007669"/>
    <property type="project" value="TreeGrafter"/>
</dbReference>
<dbReference type="Proteomes" id="UP000558488">
    <property type="component" value="Unassembled WGS sequence"/>
</dbReference>
<evidence type="ECO:0000256" key="8">
    <source>
        <dbReference type="ARBA" id="ARBA00023172"/>
    </source>
</evidence>
<keyword evidence="13" id="KW-1185">Reference proteome</keyword>
<keyword evidence="7 10" id="KW-0460">Magnesium</keyword>
<keyword evidence="5" id="KW-0227">DNA damage</keyword>
<dbReference type="GO" id="GO:0006310">
    <property type="term" value="P:DNA recombination"/>
    <property type="evidence" value="ECO:0007669"/>
    <property type="project" value="UniProtKB-KW"/>
</dbReference>
<comment type="catalytic activity">
    <reaction evidence="1">
        <text>Exonucleolytic cleavage in the 3'- to 5'-direction to yield nucleoside 5'-phosphates.</text>
        <dbReference type="EC" id="3.1.11.2"/>
    </reaction>
</comment>
<feature type="domain" description="Endonuclease/exonuclease/phosphatase" evidence="11">
    <location>
        <begin position="10"/>
        <end position="56"/>
    </location>
</feature>
<keyword evidence="6" id="KW-0378">Hydrolase</keyword>
<evidence type="ECO:0000313" key="13">
    <source>
        <dbReference type="Proteomes" id="UP000558488"/>
    </source>
</evidence>
<evidence type="ECO:0000256" key="7">
    <source>
        <dbReference type="ARBA" id="ARBA00022842"/>
    </source>
</evidence>
<dbReference type="GO" id="GO:0005634">
    <property type="term" value="C:nucleus"/>
    <property type="evidence" value="ECO:0007669"/>
    <property type="project" value="TreeGrafter"/>
</dbReference>
<evidence type="ECO:0000256" key="4">
    <source>
        <dbReference type="ARBA" id="ARBA00022723"/>
    </source>
</evidence>
<evidence type="ECO:0000256" key="3">
    <source>
        <dbReference type="ARBA" id="ARBA00012115"/>
    </source>
</evidence>
<evidence type="ECO:0000313" key="12">
    <source>
        <dbReference type="EMBL" id="KAF6343089.1"/>
    </source>
</evidence>
<evidence type="ECO:0000256" key="9">
    <source>
        <dbReference type="ARBA" id="ARBA00023204"/>
    </source>
</evidence>
<sequence>MATNKYLLIITLNINGLNAPIKRHRVAEWIRKHDPYIFCLQETHLRMKDSHRLRVTRWKQFFQANRNENKQPGPVWLSGRASVCGLKGPGFDSGQGHVPWLRAHPQWGVCKRQLVGVSLSLTFLTLYPSQFLSV</sequence>
<evidence type="ECO:0000259" key="11">
    <source>
        <dbReference type="Pfam" id="PF03372"/>
    </source>
</evidence>
<evidence type="ECO:0000256" key="10">
    <source>
        <dbReference type="PIRSR" id="PIRSR604808-2"/>
    </source>
</evidence>